<dbReference type="NCBIfam" id="NF009154">
    <property type="entry name" value="PRK12497.3-3"/>
    <property type="match status" value="1"/>
</dbReference>
<reference evidence="4 6" key="2">
    <citation type="submission" date="2019-06" db="EMBL/GenBank/DDBJ databases">
        <title>Whole genome shotgun sequence of Corynebacterium flavescens NBRC 14136.</title>
        <authorList>
            <person name="Hosoyama A."/>
            <person name="Uohara A."/>
            <person name="Ohji S."/>
            <person name="Ichikawa N."/>
        </authorList>
    </citation>
    <scope>NUCLEOTIDE SEQUENCE [LARGE SCALE GENOMIC DNA]</scope>
    <source>
        <strain evidence="4 6">NBRC 14136</strain>
    </source>
</reference>
<dbReference type="AlphaFoldDB" id="A0A1L7CMP8"/>
<dbReference type="SUPFAM" id="SSF52980">
    <property type="entry name" value="Restriction endonuclease-like"/>
    <property type="match status" value="1"/>
</dbReference>
<keyword evidence="3" id="KW-0255">Endonuclease</keyword>
<keyword evidence="3" id="KW-0540">Nuclease</keyword>
<keyword evidence="5" id="KW-1185">Reference proteome</keyword>
<dbReference type="Pfam" id="PF02021">
    <property type="entry name" value="UPF0102"/>
    <property type="match status" value="1"/>
</dbReference>
<comment type="similarity">
    <text evidence="1 2">Belongs to the UPF0102 family.</text>
</comment>
<dbReference type="GO" id="GO:0004519">
    <property type="term" value="F:endonuclease activity"/>
    <property type="evidence" value="ECO:0007669"/>
    <property type="project" value="UniProtKB-KW"/>
</dbReference>
<dbReference type="Proteomes" id="UP000185479">
    <property type="component" value="Chromosome"/>
</dbReference>
<dbReference type="PANTHER" id="PTHR34039">
    <property type="entry name" value="UPF0102 PROTEIN YRAN"/>
    <property type="match status" value="1"/>
</dbReference>
<dbReference type="Gene3D" id="3.40.1350.10">
    <property type="match status" value="1"/>
</dbReference>
<dbReference type="CDD" id="cd20736">
    <property type="entry name" value="PoNe_Nuclease"/>
    <property type="match status" value="1"/>
</dbReference>
<dbReference type="STRING" id="28028.CFLV_07775"/>
<evidence type="ECO:0000256" key="1">
    <source>
        <dbReference type="ARBA" id="ARBA00006738"/>
    </source>
</evidence>
<accession>A0A1L7CMP8</accession>
<keyword evidence="3" id="KW-0378">Hydrolase</keyword>
<reference evidence="3 5" key="1">
    <citation type="submission" date="2014-08" db="EMBL/GenBank/DDBJ databases">
        <title>Complete genome sequence of Corynebacterium flavescens OJ8(T)(=DSM 20296(T)), isolated from cheese.</title>
        <authorList>
            <person name="Ruckert C."/>
            <person name="Albersmeier A."/>
            <person name="Winkler A."/>
            <person name="Kalinowski J."/>
        </authorList>
    </citation>
    <scope>NUCLEOTIDE SEQUENCE [LARGE SCALE GENOMIC DNA]</scope>
    <source>
        <strain evidence="3 5">OJ8</strain>
    </source>
</reference>
<evidence type="ECO:0000313" key="4">
    <source>
        <dbReference type="EMBL" id="GEB98244.1"/>
    </source>
</evidence>
<evidence type="ECO:0000313" key="5">
    <source>
        <dbReference type="Proteomes" id="UP000185479"/>
    </source>
</evidence>
<dbReference type="GO" id="GO:0005524">
    <property type="term" value="F:ATP binding"/>
    <property type="evidence" value="ECO:0007669"/>
    <property type="project" value="InterPro"/>
</dbReference>
<dbReference type="InterPro" id="IPR011856">
    <property type="entry name" value="tRNA_endonuc-like_dom_sf"/>
</dbReference>
<dbReference type="EMBL" id="CP009246">
    <property type="protein sequence ID" value="APT87098.1"/>
    <property type="molecule type" value="Genomic_DNA"/>
</dbReference>
<sequence>MINKGDNRRDFRHRLGRKGEAFAAQFYRHRGAEVIAANVRYAVGEIDLIVREADGTLVFVEVKTRSSRAYGVAEAVTGAKLARMRKAARHWLDGRPLSSVRFDVVALTQAGAGFDLEHFAGVEHGSR</sequence>
<evidence type="ECO:0000313" key="3">
    <source>
        <dbReference type="EMBL" id="APT87098.1"/>
    </source>
</evidence>
<dbReference type="NCBIfam" id="NF009150">
    <property type="entry name" value="PRK12497.1-3"/>
    <property type="match status" value="1"/>
</dbReference>
<dbReference type="EMBL" id="BJNB01000028">
    <property type="protein sequence ID" value="GEB98244.1"/>
    <property type="molecule type" value="Genomic_DNA"/>
</dbReference>
<dbReference type="InterPro" id="IPR011335">
    <property type="entry name" value="Restrct_endonuc-II-like"/>
</dbReference>
<evidence type="ECO:0000313" key="6">
    <source>
        <dbReference type="Proteomes" id="UP000315353"/>
    </source>
</evidence>
<evidence type="ECO:0000256" key="2">
    <source>
        <dbReference type="HAMAP-Rule" id="MF_00048"/>
    </source>
</evidence>
<dbReference type="HAMAP" id="MF_00048">
    <property type="entry name" value="UPF0102"/>
    <property type="match status" value="1"/>
</dbReference>
<dbReference type="NCBIfam" id="TIGR00252">
    <property type="entry name" value="YraN family protein"/>
    <property type="match status" value="1"/>
</dbReference>
<protein>
    <recommendedName>
        <fullName evidence="2">UPF0102 protein CFL01nite_17390</fullName>
    </recommendedName>
</protein>
<organism evidence="3 5">
    <name type="scientific">Corynebacterium flavescens</name>
    <dbReference type="NCBI Taxonomy" id="28028"/>
    <lineage>
        <taxon>Bacteria</taxon>
        <taxon>Bacillati</taxon>
        <taxon>Actinomycetota</taxon>
        <taxon>Actinomycetes</taxon>
        <taxon>Mycobacteriales</taxon>
        <taxon>Corynebacteriaceae</taxon>
        <taxon>Corynebacterium</taxon>
    </lineage>
</organism>
<dbReference type="PANTHER" id="PTHR34039:SF1">
    <property type="entry name" value="UPF0102 PROTEIN YRAN"/>
    <property type="match status" value="1"/>
</dbReference>
<dbReference type="GeneID" id="82880613"/>
<dbReference type="GO" id="GO:0003676">
    <property type="term" value="F:nucleic acid binding"/>
    <property type="evidence" value="ECO:0007669"/>
    <property type="project" value="InterPro"/>
</dbReference>
<dbReference type="KEGG" id="cfc:CFLV_07775"/>
<dbReference type="Proteomes" id="UP000315353">
    <property type="component" value="Unassembled WGS sequence"/>
</dbReference>
<dbReference type="RefSeq" id="WP_075730036.1">
    <property type="nucleotide sequence ID" value="NZ_BJNB01000028.1"/>
</dbReference>
<proteinExistence type="inferred from homology"/>
<gene>
    <name evidence="4" type="ORF">CFL01nite_17390</name>
    <name evidence="3" type="ORF">CFLV_07775</name>
</gene>
<dbReference type="InterPro" id="IPR003509">
    <property type="entry name" value="UPF0102_YraN-like"/>
</dbReference>
<name>A0A1L7CMP8_CORFL</name>
<dbReference type="OrthoDB" id="9794876at2"/>